<name>A0ABU8S6A6_9SPHN</name>
<evidence type="ECO:0000256" key="5">
    <source>
        <dbReference type="ARBA" id="ARBA00023002"/>
    </source>
</evidence>
<dbReference type="Pfam" id="PF13640">
    <property type="entry name" value="2OG-FeII_Oxy_3"/>
    <property type="match status" value="1"/>
</dbReference>
<dbReference type="PANTHER" id="PTHR12907:SF26">
    <property type="entry name" value="HIF PROLYL HYDROXYLASE, ISOFORM C"/>
    <property type="match status" value="1"/>
</dbReference>
<keyword evidence="4" id="KW-0223">Dioxygenase</keyword>
<keyword evidence="3" id="KW-0847">Vitamin C</keyword>
<dbReference type="Gene3D" id="2.60.120.620">
    <property type="entry name" value="q2cbj1_9rhob like domain"/>
    <property type="match status" value="1"/>
</dbReference>
<dbReference type="PANTHER" id="PTHR12907">
    <property type="entry name" value="EGL NINE HOMOLOG-RELATED"/>
    <property type="match status" value="1"/>
</dbReference>
<dbReference type="InterPro" id="IPR006620">
    <property type="entry name" value="Pro_4_hyd_alph"/>
</dbReference>
<keyword evidence="9" id="KW-1185">Reference proteome</keyword>
<dbReference type="InterPro" id="IPR005123">
    <property type="entry name" value="Oxoglu/Fe-dep_dioxygenase_dom"/>
</dbReference>
<feature type="domain" description="Fe2OG dioxygenase" evidence="7">
    <location>
        <begin position="87"/>
        <end position="200"/>
    </location>
</feature>
<dbReference type="InterPro" id="IPR051559">
    <property type="entry name" value="HIF_prolyl_hydroxylases"/>
</dbReference>
<comment type="caution">
    <text evidence="8">The sequence shown here is derived from an EMBL/GenBank/DDBJ whole genome shotgun (WGS) entry which is preliminary data.</text>
</comment>
<dbReference type="SMART" id="SM00702">
    <property type="entry name" value="P4Hc"/>
    <property type="match status" value="1"/>
</dbReference>
<dbReference type="InterPro" id="IPR044862">
    <property type="entry name" value="Pro_4_hyd_alph_FE2OG_OXY"/>
</dbReference>
<dbReference type="PROSITE" id="PS51471">
    <property type="entry name" value="FE2OG_OXY"/>
    <property type="match status" value="1"/>
</dbReference>
<evidence type="ECO:0000313" key="9">
    <source>
        <dbReference type="Proteomes" id="UP001379235"/>
    </source>
</evidence>
<dbReference type="Proteomes" id="UP001379235">
    <property type="component" value="Unassembled WGS sequence"/>
</dbReference>
<accession>A0ABU8S6A6</accession>
<dbReference type="RefSeq" id="WP_339965381.1">
    <property type="nucleotide sequence ID" value="NZ_JBBHJY010000002.1"/>
</dbReference>
<evidence type="ECO:0000256" key="4">
    <source>
        <dbReference type="ARBA" id="ARBA00022964"/>
    </source>
</evidence>
<protein>
    <submittedName>
        <fullName evidence="8">2OG-Fe(II) oxygenase</fullName>
    </submittedName>
</protein>
<dbReference type="EMBL" id="JBBHJY010000002">
    <property type="protein sequence ID" value="MEJ6009355.1"/>
    <property type="molecule type" value="Genomic_DNA"/>
</dbReference>
<evidence type="ECO:0000313" key="8">
    <source>
        <dbReference type="EMBL" id="MEJ6009355.1"/>
    </source>
</evidence>
<proteinExistence type="predicted"/>
<keyword evidence="6" id="KW-0408">Iron</keyword>
<evidence type="ECO:0000259" key="7">
    <source>
        <dbReference type="PROSITE" id="PS51471"/>
    </source>
</evidence>
<keyword evidence="2" id="KW-0479">Metal-binding</keyword>
<evidence type="ECO:0000256" key="2">
    <source>
        <dbReference type="ARBA" id="ARBA00022723"/>
    </source>
</evidence>
<gene>
    <name evidence="8" type="ORF">WG900_05430</name>
</gene>
<sequence length="206" mass="23008">MSKTKAPPSSRFFAHTVIDDFLDNTLVKALLDHCAANQERFAPTTVRLEDGTRVEPGSRKSLGLDDFGSCLEPLEAKLRGAQPMLRESLGMGAYEFQDIELQIAAHNDGAFFRRHNDSYKGWNMNRVISAVYYFHRLPCAFSGGALRIYPLTGEGHVDVAPGHNRLVVFPSFVQHEVMPVACASGEFMDSRFAVNCWFRRAPKPVS</sequence>
<evidence type="ECO:0000256" key="6">
    <source>
        <dbReference type="ARBA" id="ARBA00023004"/>
    </source>
</evidence>
<reference evidence="8 9" key="1">
    <citation type="submission" date="2024-03" db="EMBL/GenBank/DDBJ databases">
        <authorList>
            <person name="Jo J.-H."/>
        </authorList>
    </citation>
    <scope>NUCLEOTIDE SEQUENCE [LARGE SCALE GENOMIC DNA]</scope>
    <source>
        <strain evidence="8 9">AS3R-12</strain>
    </source>
</reference>
<evidence type="ECO:0000256" key="1">
    <source>
        <dbReference type="ARBA" id="ARBA00001961"/>
    </source>
</evidence>
<comment type="cofactor">
    <cofactor evidence="1">
        <name>L-ascorbate</name>
        <dbReference type="ChEBI" id="CHEBI:38290"/>
    </cofactor>
</comment>
<evidence type="ECO:0000256" key="3">
    <source>
        <dbReference type="ARBA" id="ARBA00022896"/>
    </source>
</evidence>
<keyword evidence="5" id="KW-0560">Oxidoreductase</keyword>
<organism evidence="8 9">
    <name type="scientific">Novosphingobium aquae</name>
    <dbReference type="NCBI Taxonomy" id="3133435"/>
    <lineage>
        <taxon>Bacteria</taxon>
        <taxon>Pseudomonadati</taxon>
        <taxon>Pseudomonadota</taxon>
        <taxon>Alphaproteobacteria</taxon>
        <taxon>Sphingomonadales</taxon>
        <taxon>Sphingomonadaceae</taxon>
        <taxon>Novosphingobium</taxon>
    </lineage>
</organism>